<dbReference type="AlphaFoldDB" id="A0A1I7EJL9"/>
<dbReference type="Proteomes" id="UP000198844">
    <property type="component" value="Unassembled WGS sequence"/>
</dbReference>
<organism evidence="1 2">
    <name type="scientific">Paraburkholderia aspalathi</name>
    <dbReference type="NCBI Taxonomy" id="1324617"/>
    <lineage>
        <taxon>Bacteria</taxon>
        <taxon>Pseudomonadati</taxon>
        <taxon>Pseudomonadota</taxon>
        <taxon>Betaproteobacteria</taxon>
        <taxon>Burkholderiales</taxon>
        <taxon>Burkholderiaceae</taxon>
        <taxon>Paraburkholderia</taxon>
    </lineage>
</organism>
<proteinExistence type="predicted"/>
<accession>A0A1I7EJL9</accession>
<sequence length="52" mass="5932">MREVPAYHLPEPLPLHWNRVMHAPPKRLLDLPEFLPHAVATSLPLKLESTAT</sequence>
<protein>
    <submittedName>
        <fullName evidence="1">Uncharacterized protein</fullName>
    </submittedName>
</protein>
<reference evidence="1 2" key="1">
    <citation type="submission" date="2016-10" db="EMBL/GenBank/DDBJ databases">
        <authorList>
            <person name="de Groot N.N."/>
        </authorList>
    </citation>
    <scope>NUCLEOTIDE SEQUENCE [LARGE SCALE GENOMIC DNA]</scope>
    <source>
        <strain evidence="1 2">LMG 27731</strain>
    </source>
</reference>
<evidence type="ECO:0000313" key="2">
    <source>
        <dbReference type="Proteomes" id="UP000198844"/>
    </source>
</evidence>
<gene>
    <name evidence="1" type="ORF">SAMN05192563_1024177</name>
</gene>
<evidence type="ECO:0000313" key="1">
    <source>
        <dbReference type="EMBL" id="SFU24107.1"/>
    </source>
</evidence>
<dbReference type="EMBL" id="FPBH01000024">
    <property type="protein sequence ID" value="SFU24107.1"/>
    <property type="molecule type" value="Genomic_DNA"/>
</dbReference>
<name>A0A1I7EJL9_9BURK</name>